<feature type="compositionally biased region" description="Basic and acidic residues" evidence="1">
    <location>
        <begin position="314"/>
        <end position="327"/>
    </location>
</feature>
<protein>
    <recommendedName>
        <fullName evidence="2">DUF7053 domain-containing protein</fullName>
    </recommendedName>
</protein>
<evidence type="ECO:0000256" key="1">
    <source>
        <dbReference type="SAM" id="MobiDB-lite"/>
    </source>
</evidence>
<dbReference type="InterPro" id="IPR055481">
    <property type="entry name" value="DUF7053"/>
</dbReference>
<organism evidence="3 4">
    <name type="scientific">Byssochlamys spectabilis (strain No. 5 / NBRC 109023)</name>
    <name type="common">Paecilomyces variotii</name>
    <dbReference type="NCBI Taxonomy" id="1356009"/>
    <lineage>
        <taxon>Eukaryota</taxon>
        <taxon>Fungi</taxon>
        <taxon>Dikarya</taxon>
        <taxon>Ascomycota</taxon>
        <taxon>Pezizomycotina</taxon>
        <taxon>Eurotiomycetes</taxon>
        <taxon>Eurotiomycetidae</taxon>
        <taxon>Eurotiales</taxon>
        <taxon>Thermoascaceae</taxon>
        <taxon>Paecilomyces</taxon>
    </lineage>
</organism>
<feature type="region of interest" description="Disordered" evidence="1">
    <location>
        <begin position="263"/>
        <end position="327"/>
    </location>
</feature>
<sequence length="327" mass="35904">MSKRSVFTTVTPLPPYITRDTVVETLHSHSEMIELNPLVIKHGRCKPPPVATADEFHCIWYELTDKISYLPGGMVTGKVSYKACFYDLPRGLQTHVYAPAGLDIKEKWSVCGNMPGEPREPVELGLANAPREGLYLREDVDMRCNIVMTNFVKRTLKKAHQVLVDRLVVKADIIKEQASRTLLAHGESSPQITLGSRGSMYSGYSGHSGGNSGSLVSPAASEFCGGQDPRIRHLSTLSAAEELQAARSASAYLAPSSMNVAEVPGSPLPGHKSDPWSGSRPVWQGSGQDGNYKDSELIPAPLNRPAVRQQQQQEEGRNHERPLYEME</sequence>
<dbReference type="InParanoid" id="V5GFH4"/>
<feature type="domain" description="DUF7053" evidence="2">
    <location>
        <begin position="2"/>
        <end position="172"/>
    </location>
</feature>
<evidence type="ECO:0000313" key="3">
    <source>
        <dbReference type="EMBL" id="GAD99717.1"/>
    </source>
</evidence>
<dbReference type="AlphaFoldDB" id="V5GFH4"/>
<dbReference type="Pfam" id="PF23155">
    <property type="entry name" value="DUF7053"/>
    <property type="match status" value="1"/>
</dbReference>
<name>V5GFH4_BYSSN</name>
<dbReference type="eggNOG" id="ENOG502S0IF">
    <property type="taxonomic scope" value="Eukaryota"/>
</dbReference>
<reference evidence="4" key="1">
    <citation type="journal article" date="2014" name="Genome Announc.">
        <title>Draft genome sequence of the formaldehyde-resistant fungus Byssochlamys spectabilis No. 5 (anamorph Paecilomyces variotii No. 5) (NBRC109023).</title>
        <authorList>
            <person name="Oka T."/>
            <person name="Ekino K."/>
            <person name="Fukuda K."/>
            <person name="Nomura Y."/>
        </authorList>
    </citation>
    <scope>NUCLEOTIDE SEQUENCE [LARGE SCALE GENOMIC DNA]</scope>
    <source>
        <strain evidence="4">No. 5 / NBRC 109023</strain>
    </source>
</reference>
<comment type="caution">
    <text evidence="3">The sequence shown here is derived from an EMBL/GenBank/DDBJ whole genome shotgun (WGS) entry which is preliminary data.</text>
</comment>
<dbReference type="Proteomes" id="UP000018001">
    <property type="component" value="Unassembled WGS sequence"/>
</dbReference>
<evidence type="ECO:0000259" key="2">
    <source>
        <dbReference type="Pfam" id="PF23155"/>
    </source>
</evidence>
<accession>V5GFH4</accession>
<dbReference type="EMBL" id="BAUL01000314">
    <property type="protein sequence ID" value="GAD99717.1"/>
    <property type="molecule type" value="Genomic_DNA"/>
</dbReference>
<gene>
    <name evidence="3" type="ORF">PVAR5_8442</name>
</gene>
<dbReference type="PANTHER" id="PTHR38117">
    <property type="entry name" value="NACHT AND WD40 DOMAIN PROTEIN"/>
    <property type="match status" value="1"/>
</dbReference>
<keyword evidence="4" id="KW-1185">Reference proteome</keyword>
<dbReference type="PANTHER" id="PTHR38117:SF2">
    <property type="entry name" value="NACHT AND WD40 DOMAIN PROTEIN"/>
    <property type="match status" value="1"/>
</dbReference>
<evidence type="ECO:0000313" key="4">
    <source>
        <dbReference type="Proteomes" id="UP000018001"/>
    </source>
</evidence>
<proteinExistence type="predicted"/>
<dbReference type="HOGENOM" id="CLU_028035_2_0_1"/>
<dbReference type="OrthoDB" id="5078320at2759"/>